<proteinExistence type="predicted"/>
<evidence type="ECO:0000313" key="3">
    <source>
        <dbReference type="EMBL" id="CRK10159.1"/>
    </source>
</evidence>
<feature type="region of interest" description="Disordered" evidence="1">
    <location>
        <begin position="1"/>
        <end position="37"/>
    </location>
</feature>
<sequence length="139" mass="14935">MKKAKDAPDLEEAIEEEDEGEAEPEEAVDEDKLDLKTDNASSCDSTVLILARDDTGIAAGSAGLKGYGIPFQGLAIPQAGAPLPELFSGSKGNFGAIIIVDAIAYEYTDGWRSAVTTEQWDAIHKYQLAFGVRMVRINE</sequence>
<dbReference type="Pfam" id="PF25116">
    <property type="entry name" value="CBM87_Agd3"/>
    <property type="match status" value="1"/>
</dbReference>
<name>A0A0G4KLY1_VERLO</name>
<gene>
    <name evidence="3" type="ORF">BN1708_017099</name>
</gene>
<accession>A0A0G4KLY1</accession>
<dbReference type="InterPro" id="IPR056827">
    <property type="entry name" value="CBM87_Agd3"/>
</dbReference>
<dbReference type="STRING" id="100787.A0A0G4KLY1"/>
<feature type="domain" description="Agd3 CBM87" evidence="2">
    <location>
        <begin position="44"/>
        <end position="139"/>
    </location>
</feature>
<feature type="non-terminal residue" evidence="3">
    <location>
        <position position="139"/>
    </location>
</feature>
<protein>
    <recommendedName>
        <fullName evidence="2">Agd3 CBM87 domain-containing protein</fullName>
    </recommendedName>
</protein>
<organism evidence="3 4">
    <name type="scientific">Verticillium longisporum</name>
    <name type="common">Verticillium dahliae var. longisporum</name>
    <dbReference type="NCBI Taxonomy" id="100787"/>
    <lineage>
        <taxon>Eukaryota</taxon>
        <taxon>Fungi</taxon>
        <taxon>Dikarya</taxon>
        <taxon>Ascomycota</taxon>
        <taxon>Pezizomycotina</taxon>
        <taxon>Sordariomycetes</taxon>
        <taxon>Hypocreomycetidae</taxon>
        <taxon>Glomerellales</taxon>
        <taxon>Plectosphaerellaceae</taxon>
        <taxon>Verticillium</taxon>
    </lineage>
</organism>
<evidence type="ECO:0000259" key="2">
    <source>
        <dbReference type="Pfam" id="PF25116"/>
    </source>
</evidence>
<dbReference type="EMBL" id="CVQH01002226">
    <property type="protein sequence ID" value="CRK10159.1"/>
    <property type="molecule type" value="Genomic_DNA"/>
</dbReference>
<evidence type="ECO:0000256" key="1">
    <source>
        <dbReference type="SAM" id="MobiDB-lite"/>
    </source>
</evidence>
<dbReference type="Proteomes" id="UP000044602">
    <property type="component" value="Unassembled WGS sequence"/>
</dbReference>
<feature type="compositionally biased region" description="Acidic residues" evidence="1">
    <location>
        <begin position="9"/>
        <end position="32"/>
    </location>
</feature>
<reference evidence="3 4" key="1">
    <citation type="submission" date="2015-05" db="EMBL/GenBank/DDBJ databases">
        <authorList>
            <person name="Wang D.B."/>
            <person name="Wang M."/>
        </authorList>
    </citation>
    <scope>NUCLEOTIDE SEQUENCE [LARGE SCALE GENOMIC DNA]</scope>
    <source>
        <strain evidence="3">VL1</strain>
    </source>
</reference>
<evidence type="ECO:0000313" key="4">
    <source>
        <dbReference type="Proteomes" id="UP000044602"/>
    </source>
</evidence>
<keyword evidence="4" id="KW-1185">Reference proteome</keyword>
<dbReference type="AlphaFoldDB" id="A0A0G4KLY1"/>